<protein>
    <submittedName>
        <fullName evidence="4">Unannotated protein</fullName>
    </submittedName>
</protein>
<reference evidence="4" key="1">
    <citation type="submission" date="2020-05" db="EMBL/GenBank/DDBJ databases">
        <authorList>
            <person name="Chiriac C."/>
            <person name="Salcher M."/>
            <person name="Ghai R."/>
            <person name="Kavagutti S V."/>
        </authorList>
    </citation>
    <scope>NUCLEOTIDE SEQUENCE</scope>
</reference>
<dbReference type="AlphaFoldDB" id="A0A6J7E735"/>
<dbReference type="GO" id="GO:0042450">
    <property type="term" value="P:L-arginine biosynthetic process via ornithine"/>
    <property type="evidence" value="ECO:0007669"/>
    <property type="project" value="TreeGrafter"/>
</dbReference>
<dbReference type="GO" id="GO:0004585">
    <property type="term" value="F:ornithine carbamoyltransferase activity"/>
    <property type="evidence" value="ECO:0007669"/>
    <property type="project" value="UniProtKB-ARBA"/>
</dbReference>
<dbReference type="Pfam" id="PF00185">
    <property type="entry name" value="OTCace"/>
    <property type="match status" value="1"/>
</dbReference>
<evidence type="ECO:0000259" key="2">
    <source>
        <dbReference type="Pfam" id="PF00185"/>
    </source>
</evidence>
<dbReference type="GO" id="GO:0019240">
    <property type="term" value="P:citrulline biosynthetic process"/>
    <property type="evidence" value="ECO:0007669"/>
    <property type="project" value="TreeGrafter"/>
</dbReference>
<evidence type="ECO:0000259" key="3">
    <source>
        <dbReference type="Pfam" id="PF02729"/>
    </source>
</evidence>
<dbReference type="InterPro" id="IPR002292">
    <property type="entry name" value="Orn/put_carbamltrans"/>
</dbReference>
<keyword evidence="1" id="KW-0808">Transferase</keyword>
<feature type="domain" description="Aspartate/ornithine carbamoyltransferase carbamoyl-P binding" evidence="3">
    <location>
        <begin position="3"/>
        <end position="135"/>
    </location>
</feature>
<dbReference type="InterPro" id="IPR006131">
    <property type="entry name" value="Asp_carbamoyltransf_Asp/Orn-bd"/>
</dbReference>
<dbReference type="Gene3D" id="3.40.50.1370">
    <property type="entry name" value="Aspartate/ornithine carbamoyltransferase"/>
    <property type="match status" value="2"/>
</dbReference>
<dbReference type="PRINTS" id="PR00102">
    <property type="entry name" value="OTCASE"/>
</dbReference>
<dbReference type="PRINTS" id="PR00100">
    <property type="entry name" value="AOTCASE"/>
</dbReference>
<gene>
    <name evidence="4" type="ORF">UFOPK3381_01055</name>
</gene>
<dbReference type="PANTHER" id="PTHR45753">
    <property type="entry name" value="ORNITHINE CARBAMOYLTRANSFERASE, MITOCHONDRIAL"/>
    <property type="match status" value="1"/>
</dbReference>
<organism evidence="4">
    <name type="scientific">freshwater metagenome</name>
    <dbReference type="NCBI Taxonomy" id="449393"/>
    <lineage>
        <taxon>unclassified sequences</taxon>
        <taxon>metagenomes</taxon>
        <taxon>ecological metagenomes</taxon>
    </lineage>
</organism>
<sequence length="305" mass="32641">MSRQFISINETSHVDLARIYDLALAPVQGDELAGVGVSLVFERPSLRTRASSISAVQRLGGNVAVFTKDEIGLDERESAEDVARTLAQTSTIVAARVRNHDVFARMINATPETSFINLLSNETHPTQAVADVLTLAGHFGGGDLASLRGLTVAYVGDATNVTRSLATALIGLGAHVVVGAPDGYQLSESAVALISSRSQLGGTIRVTDSAHEAVLGARAIYTDSWISMGLEAESAQRRRDLASFQVNAELVATADSPAILHCLPAHRGEEITDEVLDSEQSLVWEEVRHRTSAMLGVLRWMKESQ</sequence>
<dbReference type="PANTHER" id="PTHR45753:SF3">
    <property type="entry name" value="ORNITHINE TRANSCARBAMYLASE, MITOCHONDRIAL"/>
    <property type="match status" value="1"/>
</dbReference>
<evidence type="ECO:0000313" key="4">
    <source>
        <dbReference type="EMBL" id="CAB4875543.1"/>
    </source>
</evidence>
<dbReference type="InterPro" id="IPR006130">
    <property type="entry name" value="Asp/Orn_carbamoylTrfase"/>
</dbReference>
<dbReference type="InterPro" id="IPR006132">
    <property type="entry name" value="Asp/Orn_carbamoyltranf_P-bd"/>
</dbReference>
<name>A0A6J7E735_9ZZZZ</name>
<dbReference type="Pfam" id="PF02729">
    <property type="entry name" value="OTCace_N"/>
    <property type="match status" value="1"/>
</dbReference>
<dbReference type="InterPro" id="IPR036901">
    <property type="entry name" value="Asp/Orn_carbamoylTrfase_sf"/>
</dbReference>
<accession>A0A6J7E735</accession>
<dbReference type="EMBL" id="CAFBLN010000050">
    <property type="protein sequence ID" value="CAB4875543.1"/>
    <property type="molecule type" value="Genomic_DNA"/>
</dbReference>
<evidence type="ECO:0000256" key="1">
    <source>
        <dbReference type="ARBA" id="ARBA00022679"/>
    </source>
</evidence>
<dbReference type="GO" id="GO:0016597">
    <property type="term" value="F:amino acid binding"/>
    <property type="evidence" value="ECO:0007669"/>
    <property type="project" value="InterPro"/>
</dbReference>
<dbReference type="SUPFAM" id="SSF53671">
    <property type="entry name" value="Aspartate/ornithine carbamoyltransferase"/>
    <property type="match status" value="1"/>
</dbReference>
<proteinExistence type="predicted"/>
<feature type="domain" description="Aspartate/ornithine carbamoyltransferase Asp/Orn-binding" evidence="2">
    <location>
        <begin position="149"/>
        <end position="300"/>
    </location>
</feature>
<dbReference type="FunFam" id="3.40.50.1370:FF:000008">
    <property type="entry name" value="Ornithine carbamoyltransferase"/>
    <property type="match status" value="1"/>
</dbReference>